<name>A0AAV1IKJ1_9CHLO</name>
<dbReference type="InterPro" id="IPR000253">
    <property type="entry name" value="FHA_dom"/>
</dbReference>
<dbReference type="Proteomes" id="UP001314263">
    <property type="component" value="Unassembled WGS sequence"/>
</dbReference>
<dbReference type="GO" id="GO:0005634">
    <property type="term" value="C:nucleus"/>
    <property type="evidence" value="ECO:0007669"/>
    <property type="project" value="UniProtKB-ARBA"/>
</dbReference>
<dbReference type="AlphaFoldDB" id="A0AAV1IKJ1"/>
<dbReference type="InterPro" id="IPR045178">
    <property type="entry name" value="Fhl1/FHA1"/>
</dbReference>
<organism evidence="4 5">
    <name type="scientific">Coccomyxa viridis</name>
    <dbReference type="NCBI Taxonomy" id="1274662"/>
    <lineage>
        <taxon>Eukaryota</taxon>
        <taxon>Viridiplantae</taxon>
        <taxon>Chlorophyta</taxon>
        <taxon>core chlorophytes</taxon>
        <taxon>Trebouxiophyceae</taxon>
        <taxon>Trebouxiophyceae incertae sedis</taxon>
        <taxon>Coccomyxaceae</taxon>
        <taxon>Coccomyxa</taxon>
    </lineage>
</organism>
<dbReference type="PANTHER" id="PTHR21712:SF29">
    <property type="entry name" value="PRE-RRNA-PROCESSING PROTEIN FHL1"/>
    <property type="match status" value="1"/>
</dbReference>
<dbReference type="Pfam" id="PF00498">
    <property type="entry name" value="FHA"/>
    <property type="match status" value="1"/>
</dbReference>
<keyword evidence="5" id="KW-1185">Reference proteome</keyword>
<evidence type="ECO:0000313" key="5">
    <source>
        <dbReference type="Proteomes" id="UP001314263"/>
    </source>
</evidence>
<feature type="region of interest" description="Disordered" evidence="2">
    <location>
        <begin position="190"/>
        <end position="212"/>
    </location>
</feature>
<dbReference type="PANTHER" id="PTHR21712">
    <property type="entry name" value="PRE-RRNA-PROCESSING PROTEIN FHL1"/>
    <property type="match status" value="1"/>
</dbReference>
<protein>
    <recommendedName>
        <fullName evidence="3">FHA domain-containing protein</fullName>
    </recommendedName>
</protein>
<dbReference type="Gene3D" id="2.60.200.20">
    <property type="match status" value="1"/>
</dbReference>
<evidence type="ECO:0000313" key="4">
    <source>
        <dbReference type="EMBL" id="CAK0786433.1"/>
    </source>
</evidence>
<dbReference type="GO" id="GO:0043565">
    <property type="term" value="F:sequence-specific DNA binding"/>
    <property type="evidence" value="ECO:0007669"/>
    <property type="project" value="TreeGrafter"/>
</dbReference>
<proteinExistence type="predicted"/>
<keyword evidence="1" id="KW-0539">Nucleus</keyword>
<feature type="domain" description="FHA" evidence="3">
    <location>
        <begin position="31"/>
        <end position="85"/>
    </location>
</feature>
<dbReference type="SMART" id="SM00240">
    <property type="entry name" value="FHA"/>
    <property type="match status" value="1"/>
</dbReference>
<dbReference type="EMBL" id="CAUYUE010000014">
    <property type="protein sequence ID" value="CAK0786433.1"/>
    <property type="molecule type" value="Genomic_DNA"/>
</dbReference>
<evidence type="ECO:0000256" key="2">
    <source>
        <dbReference type="SAM" id="MobiDB-lite"/>
    </source>
</evidence>
<feature type="region of interest" description="Disordered" evidence="2">
    <location>
        <begin position="293"/>
        <end position="317"/>
    </location>
</feature>
<gene>
    <name evidence="4" type="ORF">CVIRNUC_009646</name>
</gene>
<dbReference type="PROSITE" id="PS50006">
    <property type="entry name" value="FHA_DOMAIN"/>
    <property type="match status" value="1"/>
</dbReference>
<evidence type="ECO:0000259" key="3">
    <source>
        <dbReference type="PROSITE" id="PS50006"/>
    </source>
</evidence>
<dbReference type="CDD" id="cd22701">
    <property type="entry name" value="FHA_FKH1-like"/>
    <property type="match status" value="1"/>
</dbReference>
<feature type="compositionally biased region" description="Polar residues" evidence="2">
    <location>
        <begin position="193"/>
        <end position="209"/>
    </location>
</feature>
<evidence type="ECO:0000256" key="1">
    <source>
        <dbReference type="ARBA" id="ARBA00023242"/>
    </source>
</evidence>
<comment type="caution">
    <text evidence="4">The sequence shown here is derived from an EMBL/GenBank/DDBJ whole genome shotgun (WGS) entry which is preliminary data.</text>
</comment>
<dbReference type="GO" id="GO:0060962">
    <property type="term" value="P:regulation of ribosomal protein gene transcription by RNA polymerase II"/>
    <property type="evidence" value="ECO:0007669"/>
    <property type="project" value="InterPro"/>
</dbReference>
<reference evidence="4 5" key="1">
    <citation type="submission" date="2023-10" db="EMBL/GenBank/DDBJ databases">
        <authorList>
            <person name="Maclean D."/>
            <person name="Macfadyen A."/>
        </authorList>
    </citation>
    <scope>NUCLEOTIDE SEQUENCE [LARGE SCALE GENOMIC DNA]</scope>
</reference>
<dbReference type="SUPFAM" id="SSF49879">
    <property type="entry name" value="SMAD/FHA domain"/>
    <property type="match status" value="1"/>
</dbReference>
<sequence length="317" mass="33675">MVAADDPRLAKVGFAKLVGSGIELYAKKHEITLGRLSKSGHVDIVLGENMNISRQHARIAYSKESGQWELHVLGKNGVTLHGTLLTPENPPHPLRSQDMIQIAEKQFHFLLPKDPQWPAQGVVSQPAAATVQQQAAPQMAAQPPAAAAQDAGVHSSAPAPVSSLASVGPGHSLFQHLHKVLQPSLDRELAASATRQPSMSAGSPQQMQQVPAGVSLPPSMARIAAALPPGQQQVMMQQMAMVMQKQMHMQQQQAGMASDAPAHEQLQAMQAAQAQTQAGELMERLRAQGMAMNRQGSGQAPGMDRMPSGQAHGHEGA</sequence>
<dbReference type="InterPro" id="IPR008984">
    <property type="entry name" value="SMAD_FHA_dom_sf"/>
</dbReference>
<accession>A0AAV1IKJ1</accession>
<feature type="region of interest" description="Disordered" evidence="2">
    <location>
        <begin position="134"/>
        <end position="164"/>
    </location>
</feature>